<dbReference type="Gene3D" id="3.40.50.2300">
    <property type="match status" value="1"/>
</dbReference>
<organism evidence="3 4">
    <name type="scientific">Roseisolibacter agri</name>
    <dbReference type="NCBI Taxonomy" id="2014610"/>
    <lineage>
        <taxon>Bacteria</taxon>
        <taxon>Pseudomonadati</taxon>
        <taxon>Gemmatimonadota</taxon>
        <taxon>Gemmatimonadia</taxon>
        <taxon>Gemmatimonadales</taxon>
        <taxon>Gemmatimonadaceae</taxon>
        <taxon>Roseisolibacter</taxon>
    </lineage>
</organism>
<dbReference type="PANTHER" id="PTHR44520">
    <property type="entry name" value="RESPONSE REGULATOR RCP1-RELATED"/>
    <property type="match status" value="1"/>
</dbReference>
<keyword evidence="4" id="KW-1185">Reference proteome</keyword>
<dbReference type="GO" id="GO:0000160">
    <property type="term" value="P:phosphorelay signal transduction system"/>
    <property type="evidence" value="ECO:0007669"/>
    <property type="project" value="InterPro"/>
</dbReference>
<dbReference type="EMBL" id="BRXS01000002">
    <property type="protein sequence ID" value="GLC24736.1"/>
    <property type="molecule type" value="Genomic_DNA"/>
</dbReference>
<evidence type="ECO:0000256" key="1">
    <source>
        <dbReference type="PROSITE-ProRule" id="PRU00169"/>
    </source>
</evidence>
<gene>
    <name evidence="3" type="ORF">rosag_12490</name>
</gene>
<name>A0AA37Q829_9BACT</name>
<dbReference type="SMART" id="SM00448">
    <property type="entry name" value="REC"/>
    <property type="match status" value="1"/>
</dbReference>
<evidence type="ECO:0000259" key="2">
    <source>
        <dbReference type="PROSITE" id="PS50110"/>
    </source>
</evidence>
<protein>
    <submittedName>
        <fullName evidence="3">Two-component system response regulator</fullName>
    </submittedName>
</protein>
<dbReference type="CDD" id="cd17557">
    <property type="entry name" value="REC_Rcp-like"/>
    <property type="match status" value="1"/>
</dbReference>
<sequence length="148" mass="15912">MPADAPRALELLLVEDNPGDVELAREALRDVTVPHHLSVVHDGVEALAFLRRTGAHADAPRPDLVLLDLNVPKLDGRGVLAEAKGDAELRDIPIVVLTSSQAASDVRRAYALHANAYVAKPVDLDQHLAAVRAVVEFWGTVALRAREG</sequence>
<comment type="caution">
    <text evidence="3">The sequence shown here is derived from an EMBL/GenBank/DDBJ whole genome shotgun (WGS) entry which is preliminary data.</text>
</comment>
<dbReference type="PANTHER" id="PTHR44520:SF2">
    <property type="entry name" value="RESPONSE REGULATOR RCP1"/>
    <property type="match status" value="1"/>
</dbReference>
<dbReference type="Proteomes" id="UP001161325">
    <property type="component" value="Unassembled WGS sequence"/>
</dbReference>
<dbReference type="SUPFAM" id="SSF52172">
    <property type="entry name" value="CheY-like"/>
    <property type="match status" value="1"/>
</dbReference>
<feature type="modified residue" description="4-aspartylphosphate" evidence="1">
    <location>
        <position position="68"/>
    </location>
</feature>
<proteinExistence type="predicted"/>
<evidence type="ECO:0000313" key="3">
    <source>
        <dbReference type="EMBL" id="GLC24736.1"/>
    </source>
</evidence>
<dbReference type="InterPro" id="IPR011006">
    <property type="entry name" value="CheY-like_superfamily"/>
</dbReference>
<keyword evidence="1" id="KW-0597">Phosphoprotein</keyword>
<dbReference type="InterPro" id="IPR052893">
    <property type="entry name" value="TCS_response_regulator"/>
</dbReference>
<dbReference type="Pfam" id="PF00072">
    <property type="entry name" value="Response_reg"/>
    <property type="match status" value="1"/>
</dbReference>
<feature type="domain" description="Response regulatory" evidence="2">
    <location>
        <begin position="10"/>
        <end position="135"/>
    </location>
</feature>
<reference evidence="3" key="1">
    <citation type="submission" date="2022-08" db="EMBL/GenBank/DDBJ databases">
        <title>Draft genome sequencing of Roseisolibacter agri AW1220.</title>
        <authorList>
            <person name="Tobiishi Y."/>
            <person name="Tonouchi A."/>
        </authorList>
    </citation>
    <scope>NUCLEOTIDE SEQUENCE</scope>
    <source>
        <strain evidence="3">AW1220</strain>
    </source>
</reference>
<dbReference type="PROSITE" id="PS50110">
    <property type="entry name" value="RESPONSE_REGULATORY"/>
    <property type="match status" value="1"/>
</dbReference>
<accession>A0AA37Q829</accession>
<dbReference type="AlphaFoldDB" id="A0AA37Q829"/>
<dbReference type="InterPro" id="IPR001789">
    <property type="entry name" value="Sig_transdc_resp-reg_receiver"/>
</dbReference>
<evidence type="ECO:0000313" key="4">
    <source>
        <dbReference type="Proteomes" id="UP001161325"/>
    </source>
</evidence>
<dbReference type="RefSeq" id="WP_284349696.1">
    <property type="nucleotide sequence ID" value="NZ_BRXS01000002.1"/>
</dbReference>